<evidence type="ECO:0000259" key="2">
    <source>
        <dbReference type="Pfam" id="PF08751"/>
    </source>
</evidence>
<protein>
    <recommendedName>
        <fullName evidence="2">TrwC relaxase domain-containing protein</fullName>
    </recommendedName>
</protein>
<evidence type="ECO:0000256" key="1">
    <source>
        <dbReference type="SAM" id="MobiDB-lite"/>
    </source>
</evidence>
<dbReference type="NCBIfam" id="NF041492">
    <property type="entry name" value="MobF"/>
    <property type="match status" value="1"/>
</dbReference>
<dbReference type="Proteomes" id="UP000637578">
    <property type="component" value="Unassembled WGS sequence"/>
</dbReference>
<sequence>MTPGGYEYLVGRTACADEPLAPGQSLADYYTAHGYPAGEWIGEGARQLGVSGAVTAEQMTALFGEGRNPNADAIEARMIAEGTSVDDALRATQLGRRFPQYEATAEIRRRVLSAYRDHNTGHGRPVGAPIPESERAAIRARVQAEVFAAHHEGRAPADEKELRGWLASERAEVRTAVSGYELVFAPPKSVSVLWALAEPDVARQILHAHQQAVRDTVTWLEDNACYTRAGDQGQAQVDMDGICGAMFVHWDSRTGDPHLHTHVPISAKVRRTFDGTWTTLDGRTLLHATVTASEHYNNRLRDLLRDMGARWVPRPADGIDPKRPILELDGVPLDLIKTFSQRSAQIEAERARRIVDFRAATGREPTPVELVELGRRAQYDTRAGKQPPRSLADHRRGWREFIDSVIGQTQRESLAATVFGHREELSPVDIATLAKQTVAAVAEERATFTRLNLEAAAHRQTEELHVGGDQRQTLVAAVVETVLADPDTVCLHPPAVVEEPHGLTETRRCLNNEGVFTPHHGIRYTTIATLRAEEDLVAAAREHGGHRVPEALVRSAIATSRASLNPGQRALVTEFATSCRRLQLALAPAGTGKTTAMRVLARAWRASGARVYAFGPSARAAQELGAAIGARPHTLHQVTTALEAGVEDRAFPFTGGDLVLVDEAGMAGTHTLHRVVAYALERGADVRLVGDDCQLAAVEAGGAIRLLAQETGALTLTEVVRFRDPDQAVASLRIRDGAPEGLDYYVDRGWVHDGSIETLRARAHAAWRADLDAGTETLLIVGSHENVVALNLEARALRVRRREVAPAGVVLHDGTPAGIGDWIVTRHNDRRLGVFGARDFVKNGDRWRILEHQRSGALRVQNMASGATVTLPANYVAENVELAYAATINRCQGMNVTGNSHGVIPEGATREQLYTMLTRAQGANHLYVPTVHHVADPDFHTETPPEASARGVLEGMLARSSQELSATEQLRTALAEAESLPTLVAYYDYAAERLSTPRYEWLVRGRLPHVLDADAFPALLQTLRNAEDAGWQAEHLLAVVAAHGRLEGVDDPAAVLVHRIEQHVEQHARPPRDIEPHPAQVQHWQQLVGDALAGVRVDGPSWQAVWRLAAGGVSEGLDVNTALQTAASKTGATGPWHGRLLAPQLVAAMAAGELVTQLDAQRATGRDDVVPLPWLPRHPYAASRPPTSFRDSGLQDLLDRANDAIAARVAELRETVAREQPAWAAPVGPRPTDPDHAARWDRAVELAAAYRELYRVTSVTAPVGAPPDQNQPSRRHRAYQAAQKAWSAAVAPPVSATTAGTSPPVGATASARTSTGPMASASSAAAAHTRSSTSRAGRASTSSASAGSRGTGGPGATTASAPTAAARPRPGTPSPPPPTTARSTPMTGNTASPGTHRQDPARLPTLLEQVRRFTERRGAEAGQHDPHAHAAPTGDAERRAEDYRRRHGEGSHLGL</sequence>
<keyword evidence="4" id="KW-1185">Reference proteome</keyword>
<evidence type="ECO:0000313" key="3">
    <source>
        <dbReference type="EMBL" id="GGM76605.1"/>
    </source>
</evidence>
<dbReference type="Pfam" id="PF13604">
    <property type="entry name" value="AAA_30"/>
    <property type="match status" value="1"/>
</dbReference>
<organism evidence="3 4">
    <name type="scientific">Longimycelium tulufanense</name>
    <dbReference type="NCBI Taxonomy" id="907463"/>
    <lineage>
        <taxon>Bacteria</taxon>
        <taxon>Bacillati</taxon>
        <taxon>Actinomycetota</taxon>
        <taxon>Actinomycetes</taxon>
        <taxon>Pseudonocardiales</taxon>
        <taxon>Pseudonocardiaceae</taxon>
        <taxon>Longimycelium</taxon>
    </lineage>
</organism>
<accession>A0A8J3CDA1</accession>
<name>A0A8J3CDA1_9PSEU</name>
<dbReference type="Pfam" id="PF08751">
    <property type="entry name" value="TrwC"/>
    <property type="match status" value="1"/>
</dbReference>
<feature type="compositionally biased region" description="Low complexity" evidence="1">
    <location>
        <begin position="1356"/>
        <end position="1369"/>
    </location>
</feature>
<dbReference type="EMBL" id="BMMK01000037">
    <property type="protein sequence ID" value="GGM76605.1"/>
    <property type="molecule type" value="Genomic_DNA"/>
</dbReference>
<feature type="compositionally biased region" description="Low complexity" evidence="1">
    <location>
        <begin position="1313"/>
        <end position="1348"/>
    </location>
</feature>
<feature type="compositionally biased region" description="Basic and acidic residues" evidence="1">
    <location>
        <begin position="1409"/>
        <end position="1428"/>
    </location>
</feature>
<feature type="domain" description="TrwC relaxase" evidence="2">
    <location>
        <begin position="5"/>
        <end position="401"/>
    </location>
</feature>
<dbReference type="Gene3D" id="3.40.50.300">
    <property type="entry name" value="P-loop containing nucleotide triphosphate hydrolases"/>
    <property type="match status" value="2"/>
</dbReference>
<dbReference type="InterPro" id="IPR027417">
    <property type="entry name" value="P-loop_NTPase"/>
</dbReference>
<comment type="caution">
    <text evidence="3">The sequence shown here is derived from an EMBL/GenBank/DDBJ whole genome shotgun (WGS) entry which is preliminary data.</text>
</comment>
<feature type="compositionally biased region" description="Low complexity" evidence="1">
    <location>
        <begin position="1279"/>
        <end position="1304"/>
    </location>
</feature>
<dbReference type="SUPFAM" id="SSF52540">
    <property type="entry name" value="P-loop containing nucleoside triphosphate hydrolases"/>
    <property type="match status" value="2"/>
</dbReference>
<proteinExistence type="predicted"/>
<reference evidence="3" key="1">
    <citation type="journal article" date="2014" name="Int. J. Syst. Evol. Microbiol.">
        <title>Complete genome sequence of Corynebacterium casei LMG S-19264T (=DSM 44701T), isolated from a smear-ripened cheese.</title>
        <authorList>
            <consortium name="US DOE Joint Genome Institute (JGI-PGF)"/>
            <person name="Walter F."/>
            <person name="Albersmeier A."/>
            <person name="Kalinowski J."/>
            <person name="Ruckert C."/>
        </authorList>
    </citation>
    <scope>NUCLEOTIDE SEQUENCE</scope>
    <source>
        <strain evidence="3">CGMCC 4.5737</strain>
    </source>
</reference>
<dbReference type="Gene3D" id="2.30.30.940">
    <property type="match status" value="1"/>
</dbReference>
<dbReference type="SUPFAM" id="SSF55464">
    <property type="entry name" value="Origin of replication-binding domain, RBD-like"/>
    <property type="match status" value="1"/>
</dbReference>
<evidence type="ECO:0000313" key="4">
    <source>
        <dbReference type="Proteomes" id="UP000637578"/>
    </source>
</evidence>
<reference evidence="3" key="2">
    <citation type="submission" date="2020-09" db="EMBL/GenBank/DDBJ databases">
        <authorList>
            <person name="Sun Q."/>
            <person name="Zhou Y."/>
        </authorList>
    </citation>
    <scope>NUCLEOTIDE SEQUENCE</scope>
    <source>
        <strain evidence="3">CGMCC 4.5737</strain>
    </source>
</reference>
<dbReference type="InterPro" id="IPR014862">
    <property type="entry name" value="TrwC"/>
</dbReference>
<feature type="compositionally biased region" description="Pro residues" evidence="1">
    <location>
        <begin position="1370"/>
        <end position="1379"/>
    </location>
</feature>
<gene>
    <name evidence="3" type="ORF">GCM10012275_54170</name>
</gene>
<feature type="region of interest" description="Disordered" evidence="1">
    <location>
        <begin position="1261"/>
        <end position="1455"/>
    </location>
</feature>
<feature type="compositionally biased region" description="Basic and acidic residues" evidence="1">
    <location>
        <begin position="1435"/>
        <end position="1455"/>
    </location>
</feature>